<accession>A0A427A7F9</accession>
<sequence length="303" mass="33309">MAESTTRCEGLDNSINGSGSCSNSFPGKFSSRPIWEMSSSGDMCRLDDKDDFPVVGSSFNPMSEPFDDWPNEFDYSSEQRKMDLDDFGETAMDDACGREGKNDFTFPCETVPDDDEEVTELKIRAFLDEKVSTEQPKELMEFLLLLLTYIEQVVQHRKKVKRKLSAAMVMVVARDLVGLLAGRRRVALAVAVSAAVGGVAHLTVLVEDTLVGELGGLGRQQPPVYLGVQLELLLLHHHQLLGAAPAVGRVAIPRKSVIDGGGRGGAGRQDYAAEEDRRTQDEESWTSPHHLPPHSLLSSIFFL</sequence>
<comment type="caution">
    <text evidence="2">The sequence shown here is derived from an EMBL/GenBank/DDBJ whole genome shotgun (WGS) entry which is preliminary data.</text>
</comment>
<organism evidence="2 3">
    <name type="scientific">Ensete ventricosum</name>
    <name type="common">Abyssinian banana</name>
    <name type="synonym">Musa ensete</name>
    <dbReference type="NCBI Taxonomy" id="4639"/>
    <lineage>
        <taxon>Eukaryota</taxon>
        <taxon>Viridiplantae</taxon>
        <taxon>Streptophyta</taxon>
        <taxon>Embryophyta</taxon>
        <taxon>Tracheophyta</taxon>
        <taxon>Spermatophyta</taxon>
        <taxon>Magnoliopsida</taxon>
        <taxon>Liliopsida</taxon>
        <taxon>Zingiberales</taxon>
        <taxon>Musaceae</taxon>
        <taxon>Ensete</taxon>
    </lineage>
</organism>
<proteinExistence type="predicted"/>
<protein>
    <submittedName>
        <fullName evidence="2">Uncharacterized protein</fullName>
    </submittedName>
</protein>
<dbReference type="Proteomes" id="UP000287651">
    <property type="component" value="Unassembled WGS sequence"/>
</dbReference>
<name>A0A427A7F9_ENSVE</name>
<dbReference type="AlphaFoldDB" id="A0A427A7F9"/>
<dbReference type="EMBL" id="AMZH03003509">
    <property type="protein sequence ID" value="RRT72101.1"/>
    <property type="molecule type" value="Genomic_DNA"/>
</dbReference>
<evidence type="ECO:0000256" key="1">
    <source>
        <dbReference type="SAM" id="MobiDB-lite"/>
    </source>
</evidence>
<evidence type="ECO:0000313" key="2">
    <source>
        <dbReference type="EMBL" id="RRT72101.1"/>
    </source>
</evidence>
<reference evidence="2 3" key="1">
    <citation type="journal article" date="2014" name="Agronomy (Basel)">
        <title>A Draft Genome Sequence for Ensete ventricosum, the Drought-Tolerant Tree Against Hunger.</title>
        <authorList>
            <person name="Harrison J."/>
            <person name="Moore K.A."/>
            <person name="Paszkiewicz K."/>
            <person name="Jones T."/>
            <person name="Grant M."/>
            <person name="Ambacheew D."/>
            <person name="Muzemil S."/>
            <person name="Studholme D.J."/>
        </authorList>
    </citation>
    <scope>NUCLEOTIDE SEQUENCE [LARGE SCALE GENOMIC DNA]</scope>
</reference>
<feature type="region of interest" description="Disordered" evidence="1">
    <location>
        <begin position="261"/>
        <end position="291"/>
    </location>
</feature>
<evidence type="ECO:0000313" key="3">
    <source>
        <dbReference type="Proteomes" id="UP000287651"/>
    </source>
</evidence>
<gene>
    <name evidence="2" type="ORF">B296_00005787</name>
</gene>